<dbReference type="AlphaFoldDB" id="F2LXK1"/>
<comment type="similarity">
    <text evidence="7">Belongs to the NAGSA dehydrogenase family. Type 1 subfamily.</text>
</comment>
<dbReference type="InParanoid" id="F2LXK1"/>
<dbReference type="SUPFAM" id="SSF51735">
    <property type="entry name" value="NAD(P)-binding Rossmann-fold domains"/>
    <property type="match status" value="1"/>
</dbReference>
<keyword evidence="4 7" id="KW-0521">NADP</keyword>
<dbReference type="CDD" id="cd23934">
    <property type="entry name" value="AGPR_1_C"/>
    <property type="match status" value="1"/>
</dbReference>
<feature type="active site" evidence="7 8">
    <location>
        <position position="148"/>
    </location>
</feature>
<dbReference type="Proteomes" id="UP000008139">
    <property type="component" value="Chromosome"/>
</dbReference>
<comment type="pathway">
    <text evidence="1 7">Amino-acid biosynthesis; L-arginine biosynthesis; N(2)-acetyl-L-ornithine from L-glutamate: step 3/4.</text>
</comment>
<reference evidence="11" key="2">
    <citation type="submission" date="2011-03" db="EMBL/GenBank/DDBJ databases">
        <title>The complete genome of Hippea maritima DSM 10411.</title>
        <authorList>
            <consortium name="US DOE Joint Genome Institute (JGI-PGF)"/>
            <person name="Lucas S."/>
            <person name="Copeland A."/>
            <person name="Lapidus A."/>
            <person name="Bruce D."/>
            <person name="Goodwin L."/>
            <person name="Pitluck S."/>
            <person name="Peters L."/>
            <person name="Kyrpides N."/>
            <person name="Mavromatis K."/>
            <person name="Pagani I."/>
            <person name="Ivanova N."/>
            <person name="Mikhailova N."/>
            <person name="Lu M."/>
            <person name="Detter J.C."/>
            <person name="Tapia R."/>
            <person name="Han C."/>
            <person name="Land M."/>
            <person name="Hauser L."/>
            <person name="Markowitz V."/>
            <person name="Cheng J.-F."/>
            <person name="Hugenholtz P."/>
            <person name="Woyke T."/>
            <person name="Wu D."/>
            <person name="Spring S."/>
            <person name="Schroeder M."/>
            <person name="Brambilla E."/>
            <person name="Klenk H.-P."/>
            <person name="Eisen J.A."/>
        </authorList>
    </citation>
    <scope>NUCLEOTIDE SEQUENCE [LARGE SCALE GENOMIC DNA]</scope>
    <source>
        <strain evidence="11">ATCC 700847 / DSM 10411 / MH2</strain>
    </source>
</reference>
<dbReference type="NCBIfam" id="TIGR01850">
    <property type="entry name" value="argC"/>
    <property type="match status" value="1"/>
</dbReference>
<evidence type="ECO:0000256" key="7">
    <source>
        <dbReference type="HAMAP-Rule" id="MF_00150"/>
    </source>
</evidence>
<evidence type="ECO:0000256" key="6">
    <source>
        <dbReference type="ARBA" id="ARBA00050557"/>
    </source>
</evidence>
<dbReference type="EC" id="1.2.1.38" evidence="7"/>
<keyword evidence="5 7" id="KW-0560">Oxidoreductase</keyword>
<dbReference type="InterPro" id="IPR000534">
    <property type="entry name" value="Semialdehyde_DH_NAD-bd"/>
</dbReference>
<dbReference type="GO" id="GO:0070401">
    <property type="term" value="F:NADP+ binding"/>
    <property type="evidence" value="ECO:0007669"/>
    <property type="project" value="InterPro"/>
</dbReference>
<dbReference type="SUPFAM" id="SSF55347">
    <property type="entry name" value="Glyceraldehyde-3-phosphate dehydrogenase-like, C-terminal domain"/>
    <property type="match status" value="1"/>
</dbReference>
<dbReference type="HAMAP" id="MF_00150">
    <property type="entry name" value="ArgC_type1"/>
    <property type="match status" value="1"/>
</dbReference>
<dbReference type="UniPathway" id="UPA00068">
    <property type="reaction ID" value="UER00108"/>
</dbReference>
<name>F2LXK1_HIPMA</name>
<keyword evidence="2 7" id="KW-0055">Arginine biosynthesis</keyword>
<evidence type="ECO:0000256" key="3">
    <source>
        <dbReference type="ARBA" id="ARBA00022605"/>
    </source>
</evidence>
<evidence type="ECO:0000313" key="11">
    <source>
        <dbReference type="Proteomes" id="UP000008139"/>
    </source>
</evidence>
<comment type="function">
    <text evidence="7">Catalyzes the NADPH-dependent reduction of N-acetyl-5-glutamyl phosphate to yield N-acetyl-L-glutamate 5-semialdehyde.</text>
</comment>
<sequence>MLEVGIVGITGFTGLELLKLLINHKGVKVSYIASRSETGRKVSDIYPLFEGVYDNVIEPISVDRMASLDAVFLALPHTVSASVVKDIYDKVRIIDLSADFRLSSVDEYEKWYKVKHPAKDLLRNAVYGLVELNRQQIKASRIVANPGCYATSVILALAPVASYINDIVIVDSKSGVSGAGRAAKDGLQFCEVNENFKAYSITGHRHIPEMEEQLRRYNNDITVEFIPHLLPLQRGILSTIYASLKERANVEELYKDFYKNDFFVRVVDEPPTLNNVRGTNFCDIYPYYDERVGKLVVISVIDNLIKGASGQAIQNLNVIFNFDEKEGLMPYPYYP</sequence>
<dbReference type="InterPro" id="IPR050085">
    <property type="entry name" value="AGPR"/>
</dbReference>
<gene>
    <name evidence="7" type="primary">argC</name>
    <name evidence="10" type="ordered locus">Hipma_0210</name>
</gene>
<feature type="domain" description="Semialdehyde dehydrogenase NAD-binding" evidence="9">
    <location>
        <begin position="3"/>
        <end position="140"/>
    </location>
</feature>
<comment type="catalytic activity">
    <reaction evidence="6 7">
        <text>N-acetyl-L-glutamate 5-semialdehyde + phosphate + NADP(+) = N-acetyl-L-glutamyl 5-phosphate + NADPH + H(+)</text>
        <dbReference type="Rhea" id="RHEA:21588"/>
        <dbReference type="ChEBI" id="CHEBI:15378"/>
        <dbReference type="ChEBI" id="CHEBI:29123"/>
        <dbReference type="ChEBI" id="CHEBI:43474"/>
        <dbReference type="ChEBI" id="CHEBI:57783"/>
        <dbReference type="ChEBI" id="CHEBI:57936"/>
        <dbReference type="ChEBI" id="CHEBI:58349"/>
        <dbReference type="EC" id="1.2.1.38"/>
    </reaction>
</comment>
<dbReference type="FunCoup" id="F2LXK1">
    <property type="interactions" value="282"/>
</dbReference>
<dbReference type="InterPro" id="IPR023013">
    <property type="entry name" value="AGPR_AS"/>
</dbReference>
<evidence type="ECO:0000256" key="1">
    <source>
        <dbReference type="ARBA" id="ARBA00004862"/>
    </source>
</evidence>
<dbReference type="GO" id="GO:0003942">
    <property type="term" value="F:N-acetyl-gamma-glutamyl-phosphate reductase activity"/>
    <property type="evidence" value="ECO:0007669"/>
    <property type="project" value="UniProtKB-UniRule"/>
</dbReference>
<dbReference type="PROSITE" id="PS01224">
    <property type="entry name" value="ARGC"/>
    <property type="match status" value="1"/>
</dbReference>
<dbReference type="InterPro" id="IPR036291">
    <property type="entry name" value="NAD(P)-bd_dom_sf"/>
</dbReference>
<organism evidence="10 11">
    <name type="scientific">Hippea maritima (strain ATCC 700847 / DSM 10411 / MH2)</name>
    <dbReference type="NCBI Taxonomy" id="760142"/>
    <lineage>
        <taxon>Bacteria</taxon>
        <taxon>Pseudomonadati</taxon>
        <taxon>Campylobacterota</taxon>
        <taxon>Desulfurellia</taxon>
        <taxon>Desulfurellales</taxon>
        <taxon>Hippeaceae</taxon>
        <taxon>Hippea</taxon>
    </lineage>
</organism>
<dbReference type="STRING" id="760142.Hipma_0210"/>
<dbReference type="EMBL" id="CP002606">
    <property type="protein sequence ID" value="AEA33187.1"/>
    <property type="molecule type" value="Genomic_DNA"/>
</dbReference>
<evidence type="ECO:0000256" key="2">
    <source>
        <dbReference type="ARBA" id="ARBA00022571"/>
    </source>
</evidence>
<dbReference type="FunFam" id="3.30.360.10:FF:000014">
    <property type="entry name" value="N-acetyl-gamma-glutamyl-phosphate reductase"/>
    <property type="match status" value="1"/>
</dbReference>
<comment type="subcellular location">
    <subcellularLocation>
        <location evidence="7">Cytoplasm</location>
    </subcellularLocation>
</comment>
<dbReference type="InterPro" id="IPR000706">
    <property type="entry name" value="AGPR_type-1"/>
</dbReference>
<dbReference type="GO" id="GO:0006526">
    <property type="term" value="P:L-arginine biosynthetic process"/>
    <property type="evidence" value="ECO:0007669"/>
    <property type="project" value="UniProtKB-UniRule"/>
</dbReference>
<dbReference type="OrthoDB" id="9801289at2"/>
<keyword evidence="11" id="KW-1185">Reference proteome</keyword>
<dbReference type="RefSeq" id="WP_013681231.1">
    <property type="nucleotide sequence ID" value="NC_015318.1"/>
</dbReference>
<evidence type="ECO:0000313" key="10">
    <source>
        <dbReference type="EMBL" id="AEA33187.1"/>
    </source>
</evidence>
<keyword evidence="3 7" id="KW-0028">Amino-acid biosynthesis</keyword>
<accession>F2LXK1</accession>
<dbReference type="PANTHER" id="PTHR32338">
    <property type="entry name" value="N-ACETYL-GAMMA-GLUTAMYL-PHOSPHATE REDUCTASE, CHLOROPLASTIC-RELATED-RELATED"/>
    <property type="match status" value="1"/>
</dbReference>
<dbReference type="InterPro" id="IPR058924">
    <property type="entry name" value="AGPR_dimerisation_dom"/>
</dbReference>
<dbReference type="PANTHER" id="PTHR32338:SF10">
    <property type="entry name" value="N-ACETYL-GAMMA-GLUTAMYL-PHOSPHATE REDUCTASE, CHLOROPLASTIC-RELATED"/>
    <property type="match status" value="1"/>
</dbReference>
<evidence type="ECO:0000259" key="9">
    <source>
        <dbReference type="SMART" id="SM00859"/>
    </source>
</evidence>
<dbReference type="Gene3D" id="3.30.360.10">
    <property type="entry name" value="Dihydrodipicolinate Reductase, domain 2"/>
    <property type="match status" value="1"/>
</dbReference>
<dbReference type="SMART" id="SM00859">
    <property type="entry name" value="Semialdhyde_dh"/>
    <property type="match status" value="1"/>
</dbReference>
<evidence type="ECO:0000256" key="8">
    <source>
        <dbReference type="PROSITE-ProRule" id="PRU10010"/>
    </source>
</evidence>
<dbReference type="KEGG" id="hmr:Hipma_0210"/>
<dbReference type="Gene3D" id="3.40.50.720">
    <property type="entry name" value="NAD(P)-binding Rossmann-like Domain"/>
    <property type="match status" value="1"/>
</dbReference>
<dbReference type="eggNOG" id="COG0002">
    <property type="taxonomic scope" value="Bacteria"/>
</dbReference>
<dbReference type="GO" id="GO:0005737">
    <property type="term" value="C:cytoplasm"/>
    <property type="evidence" value="ECO:0007669"/>
    <property type="project" value="UniProtKB-SubCell"/>
</dbReference>
<proteinExistence type="inferred from homology"/>
<dbReference type="GO" id="GO:0051287">
    <property type="term" value="F:NAD binding"/>
    <property type="evidence" value="ECO:0007669"/>
    <property type="project" value="InterPro"/>
</dbReference>
<dbReference type="HOGENOM" id="CLU_006384_0_1_7"/>
<reference evidence="10 11" key="1">
    <citation type="journal article" date="2011" name="Stand. Genomic Sci.">
        <title>Complete genome sequence of the thermophilic sulfur-reducer Hippea maritima type strain (MH(2)).</title>
        <authorList>
            <person name="Huntemann M."/>
            <person name="Lu M."/>
            <person name="Nolan M."/>
            <person name="Lapidus A."/>
            <person name="Lucas S."/>
            <person name="Hammon N."/>
            <person name="Deshpande S."/>
            <person name="Cheng J.F."/>
            <person name="Tapia R."/>
            <person name="Han C."/>
            <person name="Goodwin L."/>
            <person name="Pitluck S."/>
            <person name="Liolios K."/>
            <person name="Pagani I."/>
            <person name="Ivanova N."/>
            <person name="Ovchinikova G."/>
            <person name="Pati A."/>
            <person name="Chen A."/>
            <person name="Palaniappan K."/>
            <person name="Land M."/>
            <person name="Hauser L."/>
            <person name="Jeffries C.D."/>
            <person name="Detter J.C."/>
            <person name="Brambilla E.M."/>
            <person name="Rohde M."/>
            <person name="Spring S."/>
            <person name="Goker M."/>
            <person name="Woyke T."/>
            <person name="Bristow J."/>
            <person name="Eisen J.A."/>
            <person name="Markowitz V."/>
            <person name="Hugenholtz P."/>
            <person name="Kyrpides N.C."/>
            <person name="Klenk H.P."/>
            <person name="Mavromatis K."/>
        </authorList>
    </citation>
    <scope>NUCLEOTIDE SEQUENCE [LARGE SCALE GENOMIC DNA]</scope>
    <source>
        <strain evidence="11">ATCC 700847 / DSM 10411 / MH2</strain>
    </source>
</reference>
<protein>
    <recommendedName>
        <fullName evidence="7">N-acetyl-gamma-glutamyl-phosphate reductase</fullName>
        <shortName evidence="7">AGPR</shortName>
        <ecNumber evidence="7">1.2.1.38</ecNumber>
    </recommendedName>
    <alternativeName>
        <fullName evidence="7">N-acetyl-glutamate semialdehyde dehydrogenase</fullName>
        <shortName evidence="7">NAGSA dehydrogenase</shortName>
    </alternativeName>
</protein>
<dbReference type="CDD" id="cd17895">
    <property type="entry name" value="AGPR_1_N"/>
    <property type="match status" value="1"/>
</dbReference>
<dbReference type="Pfam" id="PF01118">
    <property type="entry name" value="Semialdhyde_dh"/>
    <property type="match status" value="1"/>
</dbReference>
<evidence type="ECO:0000256" key="5">
    <source>
        <dbReference type="ARBA" id="ARBA00023002"/>
    </source>
</evidence>
<evidence type="ECO:0000256" key="4">
    <source>
        <dbReference type="ARBA" id="ARBA00022857"/>
    </source>
</evidence>
<dbReference type="Pfam" id="PF22698">
    <property type="entry name" value="Semialdhyde_dhC_1"/>
    <property type="match status" value="1"/>
</dbReference>
<keyword evidence="7" id="KW-0963">Cytoplasm</keyword>